<proteinExistence type="predicted"/>
<accession>A0AC60QN21</accession>
<evidence type="ECO:0000313" key="2">
    <source>
        <dbReference type="Proteomes" id="UP000805193"/>
    </source>
</evidence>
<reference evidence="1 2" key="1">
    <citation type="journal article" date="2020" name="Cell">
        <title>Large-Scale Comparative Analyses of Tick Genomes Elucidate Their Genetic Diversity and Vector Capacities.</title>
        <authorList>
            <consortium name="Tick Genome and Microbiome Consortium (TIGMIC)"/>
            <person name="Jia N."/>
            <person name="Wang J."/>
            <person name="Shi W."/>
            <person name="Du L."/>
            <person name="Sun Y."/>
            <person name="Zhan W."/>
            <person name="Jiang J.F."/>
            <person name="Wang Q."/>
            <person name="Zhang B."/>
            <person name="Ji P."/>
            <person name="Bell-Sakyi L."/>
            <person name="Cui X.M."/>
            <person name="Yuan T.T."/>
            <person name="Jiang B.G."/>
            <person name="Yang W.F."/>
            <person name="Lam T.T."/>
            <person name="Chang Q.C."/>
            <person name="Ding S.J."/>
            <person name="Wang X.J."/>
            <person name="Zhu J.G."/>
            <person name="Ruan X.D."/>
            <person name="Zhao L."/>
            <person name="Wei J.T."/>
            <person name="Ye R.Z."/>
            <person name="Que T.C."/>
            <person name="Du C.H."/>
            <person name="Zhou Y.H."/>
            <person name="Cheng J.X."/>
            <person name="Dai P.F."/>
            <person name="Guo W.B."/>
            <person name="Han X.H."/>
            <person name="Huang E.J."/>
            <person name="Li L.F."/>
            <person name="Wei W."/>
            <person name="Gao Y.C."/>
            <person name="Liu J.Z."/>
            <person name="Shao H.Z."/>
            <person name="Wang X."/>
            <person name="Wang C.C."/>
            <person name="Yang T.C."/>
            <person name="Huo Q.B."/>
            <person name="Li W."/>
            <person name="Chen H.Y."/>
            <person name="Chen S.E."/>
            <person name="Zhou L.G."/>
            <person name="Ni X.B."/>
            <person name="Tian J.H."/>
            <person name="Sheng Y."/>
            <person name="Liu T."/>
            <person name="Pan Y.S."/>
            <person name="Xia L.Y."/>
            <person name="Li J."/>
            <person name="Zhao F."/>
            <person name="Cao W.C."/>
        </authorList>
    </citation>
    <scope>NUCLEOTIDE SEQUENCE [LARGE SCALE GENOMIC DNA]</scope>
    <source>
        <strain evidence="1">Iper-2018</strain>
    </source>
</reference>
<gene>
    <name evidence="1" type="ORF">HPB47_018312</name>
</gene>
<comment type="caution">
    <text evidence="1">The sequence shown here is derived from an EMBL/GenBank/DDBJ whole genome shotgun (WGS) entry which is preliminary data.</text>
</comment>
<organism evidence="1 2">
    <name type="scientific">Ixodes persulcatus</name>
    <name type="common">Taiga tick</name>
    <dbReference type="NCBI Taxonomy" id="34615"/>
    <lineage>
        <taxon>Eukaryota</taxon>
        <taxon>Metazoa</taxon>
        <taxon>Ecdysozoa</taxon>
        <taxon>Arthropoda</taxon>
        <taxon>Chelicerata</taxon>
        <taxon>Arachnida</taxon>
        <taxon>Acari</taxon>
        <taxon>Parasitiformes</taxon>
        <taxon>Ixodida</taxon>
        <taxon>Ixodoidea</taxon>
        <taxon>Ixodidae</taxon>
        <taxon>Ixodinae</taxon>
        <taxon>Ixodes</taxon>
    </lineage>
</organism>
<dbReference type="Proteomes" id="UP000805193">
    <property type="component" value="Unassembled WGS sequence"/>
</dbReference>
<keyword evidence="2" id="KW-1185">Reference proteome</keyword>
<dbReference type="EMBL" id="JABSTQ010007379">
    <property type="protein sequence ID" value="KAG0435804.1"/>
    <property type="molecule type" value="Genomic_DNA"/>
</dbReference>
<evidence type="ECO:0000313" key="1">
    <source>
        <dbReference type="EMBL" id="KAG0435804.1"/>
    </source>
</evidence>
<sequence length="130" mass="14216">MVDVIRFGCLLVFIVVISALAVKAQSPTGDCQAQPQSHFIGDRSSCTFTKLVDRDPGRIPSEIPTVSSSGEAAWLVDHSTKPRGGSRSQRRHWTGKQCEVDTRDHARISVCAASRSQRCNCTRKQCGVNT</sequence>
<name>A0AC60QN21_IXOPE</name>
<protein>
    <submittedName>
        <fullName evidence="1">Uncharacterized protein</fullName>
    </submittedName>
</protein>